<evidence type="ECO:0000313" key="1">
    <source>
        <dbReference type="EMBL" id="MBC5634997.1"/>
    </source>
</evidence>
<dbReference type="Proteomes" id="UP000651475">
    <property type="component" value="Unassembled WGS sequence"/>
</dbReference>
<reference evidence="1 2" key="1">
    <citation type="submission" date="2020-08" db="EMBL/GenBank/DDBJ databases">
        <title>Genome public.</title>
        <authorList>
            <person name="Liu C."/>
            <person name="Sun Q."/>
        </authorList>
    </citation>
    <scope>NUCLEOTIDE SEQUENCE [LARGE SCALE GENOMIC DNA]</scope>
    <source>
        <strain evidence="1 2">NSJ-79</strain>
    </source>
</reference>
<accession>A0ABR7DU98</accession>
<keyword evidence="2" id="KW-1185">Reference proteome</keyword>
<evidence type="ECO:0000313" key="2">
    <source>
        <dbReference type="Proteomes" id="UP000651475"/>
    </source>
</evidence>
<protein>
    <submittedName>
        <fullName evidence="1">Uncharacterized protein</fullName>
    </submittedName>
</protein>
<organism evidence="1 2">
    <name type="scientific">Parabacteroides hominis</name>
    <dbReference type="NCBI Taxonomy" id="2763057"/>
    <lineage>
        <taxon>Bacteria</taxon>
        <taxon>Pseudomonadati</taxon>
        <taxon>Bacteroidota</taxon>
        <taxon>Bacteroidia</taxon>
        <taxon>Bacteroidales</taxon>
        <taxon>Tannerellaceae</taxon>
        <taxon>Parabacteroides</taxon>
    </lineage>
</organism>
<dbReference type="EMBL" id="JACOOJ010000062">
    <property type="protein sequence ID" value="MBC5634997.1"/>
    <property type="molecule type" value="Genomic_DNA"/>
</dbReference>
<proteinExistence type="predicted"/>
<gene>
    <name evidence="1" type="ORF">H8S65_19865</name>
</gene>
<name>A0ABR7DU98_9BACT</name>
<sequence>MIAPNTIQSDEYAQMLFEACRRMEKRLSNLCFDECGRSRAADNKGDETKALKHYFNEQALQIAMYALAKTPEQLKKITES</sequence>
<comment type="caution">
    <text evidence="1">The sequence shown here is derived from an EMBL/GenBank/DDBJ whole genome shotgun (WGS) entry which is preliminary data.</text>
</comment>
<dbReference type="RefSeq" id="WP_186931542.1">
    <property type="nucleotide sequence ID" value="NZ_JACOOJ010000062.1"/>
</dbReference>